<accession>A0ABV7JD98</accession>
<organism evidence="1 2">
    <name type="scientific">Marinicella sediminis</name>
    <dbReference type="NCBI Taxonomy" id="1792834"/>
    <lineage>
        <taxon>Bacteria</taxon>
        <taxon>Pseudomonadati</taxon>
        <taxon>Pseudomonadota</taxon>
        <taxon>Gammaproteobacteria</taxon>
        <taxon>Lysobacterales</taxon>
        <taxon>Marinicellaceae</taxon>
        <taxon>Marinicella</taxon>
    </lineage>
</organism>
<evidence type="ECO:0000313" key="1">
    <source>
        <dbReference type="EMBL" id="MFC3195152.1"/>
    </source>
</evidence>
<name>A0ABV7JD98_9GAMM</name>
<dbReference type="Proteomes" id="UP001595533">
    <property type="component" value="Unassembled WGS sequence"/>
</dbReference>
<dbReference type="PANTHER" id="PTHR33361:SF2">
    <property type="entry name" value="DUF885 DOMAIN-CONTAINING PROTEIN"/>
    <property type="match status" value="1"/>
</dbReference>
<sequence>MKRVLKKILKYFAVLLLLLVLLGSAFFVHVWYFKPYDINLFFGRTALQFALKSPETLSSLRVLEKFGMEGHNAELNDASLTAGDETFAHVLQAHETLLSYADEDLDPADKMSKDVMLSLLNIVVDGQRFRFHNYPVNQLFGVQNGFPSFMESTHQVHDVGDAEDYISRLSKVGIKFDQVLEGLKHRENLGILPPQFVVTKVLEEMNGFVNTPAEDNILFTALADKMEQAGLAVEDQQTLATDARSTIEQTVYPAYQRLIDYFVRLDNKVSENHGVWNLPDGDAYYTLALKFFTTTDYSPSYIHDFGLTEVDRIQQEILDILAGEGWDVSGGFTSSIENMAVNPRFYYSDSDEGREQILDDYKTMLVEIEQQMASHFHDFPEAGMDVQRIPEFKEKTAPGAYYQRPAMDGSRPGVFYANLYDIKATPKYGMKTLAYHEGIPGHHYQLAIQQELENMPFFRKMVPFTAYSEGWALYAERVAYEMGMLSDPYDNIGRLQAELFRAVRLVVDTGIHAKRWSREQAITYMLSNTGMAESDVVSEIERYFVMPGQATSYKVGMTKILELREQARQALGDRYDVRDFHRVVLNSGSVPLNILEQLVDQYIQENS</sequence>
<protein>
    <submittedName>
        <fullName evidence="1">DUF885 domain-containing protein</fullName>
    </submittedName>
</protein>
<gene>
    <name evidence="1" type="ORF">ACFODZ_12945</name>
</gene>
<dbReference type="RefSeq" id="WP_077411757.1">
    <property type="nucleotide sequence ID" value="NZ_JBHRTS010000007.1"/>
</dbReference>
<evidence type="ECO:0000313" key="2">
    <source>
        <dbReference type="Proteomes" id="UP001595533"/>
    </source>
</evidence>
<comment type="caution">
    <text evidence="1">The sequence shown here is derived from an EMBL/GenBank/DDBJ whole genome shotgun (WGS) entry which is preliminary data.</text>
</comment>
<reference evidence="2" key="1">
    <citation type="journal article" date="2019" name="Int. J. Syst. Evol. Microbiol.">
        <title>The Global Catalogue of Microorganisms (GCM) 10K type strain sequencing project: providing services to taxonomists for standard genome sequencing and annotation.</title>
        <authorList>
            <consortium name="The Broad Institute Genomics Platform"/>
            <consortium name="The Broad Institute Genome Sequencing Center for Infectious Disease"/>
            <person name="Wu L."/>
            <person name="Ma J."/>
        </authorList>
    </citation>
    <scope>NUCLEOTIDE SEQUENCE [LARGE SCALE GENOMIC DNA]</scope>
    <source>
        <strain evidence="2">KCTC 42953</strain>
    </source>
</reference>
<keyword evidence="2" id="KW-1185">Reference proteome</keyword>
<dbReference type="Pfam" id="PF05960">
    <property type="entry name" value="DUF885"/>
    <property type="match status" value="1"/>
</dbReference>
<dbReference type="EMBL" id="JBHRTS010000007">
    <property type="protein sequence ID" value="MFC3195152.1"/>
    <property type="molecule type" value="Genomic_DNA"/>
</dbReference>
<dbReference type="PANTHER" id="PTHR33361">
    <property type="entry name" value="GLR0591 PROTEIN"/>
    <property type="match status" value="1"/>
</dbReference>
<dbReference type="InterPro" id="IPR010281">
    <property type="entry name" value="DUF885"/>
</dbReference>
<proteinExistence type="predicted"/>